<feature type="transmembrane region" description="Helical" evidence="6">
    <location>
        <begin position="305"/>
        <end position="325"/>
    </location>
</feature>
<feature type="transmembrane region" description="Helical" evidence="6">
    <location>
        <begin position="50"/>
        <end position="73"/>
    </location>
</feature>
<dbReference type="InterPro" id="IPR000160">
    <property type="entry name" value="GGDEF_dom"/>
</dbReference>
<dbReference type="HOGENOM" id="CLU_021245_0_0_6"/>
<dbReference type="EMBL" id="CP001339">
    <property type="protein sequence ID" value="ACL72945.1"/>
    <property type="molecule type" value="Genomic_DNA"/>
</dbReference>
<comment type="cofactor">
    <cofactor evidence="1">
        <name>Mg(2+)</name>
        <dbReference type="ChEBI" id="CHEBI:18420"/>
    </cofactor>
</comment>
<dbReference type="NCBIfam" id="TIGR00229">
    <property type="entry name" value="sensory_box"/>
    <property type="match status" value="2"/>
</dbReference>
<dbReference type="KEGG" id="tgr:Tgr7_1864"/>
<dbReference type="Pfam" id="PF00989">
    <property type="entry name" value="PAS"/>
    <property type="match status" value="1"/>
</dbReference>
<feature type="domain" description="PAS" evidence="7">
    <location>
        <begin position="592"/>
        <end position="649"/>
    </location>
</feature>
<evidence type="ECO:0000256" key="5">
    <source>
        <dbReference type="ARBA" id="ARBA00023136"/>
    </source>
</evidence>
<dbReference type="InterPro" id="IPR006189">
    <property type="entry name" value="CHASE_dom"/>
</dbReference>
<dbReference type="GO" id="GO:0003824">
    <property type="term" value="F:catalytic activity"/>
    <property type="evidence" value="ECO:0007669"/>
    <property type="project" value="UniProtKB-ARBA"/>
</dbReference>
<feature type="domain" description="PAC" evidence="8">
    <location>
        <begin position="665"/>
        <end position="717"/>
    </location>
</feature>
<dbReference type="Pfam" id="PF08448">
    <property type="entry name" value="PAS_4"/>
    <property type="match status" value="1"/>
</dbReference>
<keyword evidence="3 6" id="KW-0812">Transmembrane</keyword>
<sequence>MSCNRLYISRPKESTQRGISRAPLRTLAKAPTRPHVPVSLRAMPLKISRWPLLAGCLAGGLMLLVLFSLLQVWKQRVQDETRAELVGQLGNLRARLESELNAVIHVTDGLVTYIMFNPDLGETEFDAIAAMLMERRPGLISHFTAAPDNVIRYLHPLEGNRAALGLDLMSHPEQSGSVLDMMERRSTVLAGPWELVQGGLRLIIRTPIFVPAHVAGTEDDRYWGLVSIPVDMQRLYEAAGLGYFERSMDIAIRGRDGLGARGETFYGDPALFRRDSLRQTVTMLGGEWELAAEPSGGWPAVTPVGGLWGLIWLITLLTGALAWYLSLQGQRLRQSEVKYRALMENLSDGACIVQDGWLRYVNPRFRDIFGHDEELLLSHQLSDFLVAEDRDQLARLMSRVIADPARPGPLETELRIRTGDAGHSYVRINLSAMAWEDGPAILATVSDIDDRKRLANQLLDSHERLNAIIRALPDIGFIIDDQGQYRDVFGGLDSQLYHRGQALIGKRLHEVLPLELADRFLSVVHKALETSSLQTLEYALSAEQISIPPKGGPDGTLWFEGRVMAMGARVFDRPAVIWLAMNVTARKRLEESMRLNARVFEDSNEGIFITDAGNRIISANTAFTRITGYEAAEVIGRNPGLLSSGMHDEAFYQSLWEQVLLHGRWEGEIWNRRKDGRVYPQNLSISVVRDGEGRISHHIAIFSDITRRKEAEAQIRHMALHDNLTGLANRTLLRDRLTQAIEQARRDRNSLALLFIDLDDFKPVNDTHGHEAGDRVLKEVAQRLRAAVRRVDTVARMGGDEFVILLQALEQEDMAIQVAEKIIDSLSRPIQLNGQTCLLGASVGIALHPRHGEDHDGLMRAADQALYQAKSAGKNRYQVAGY</sequence>
<dbReference type="PROSITE" id="PS50839">
    <property type="entry name" value="CHASE"/>
    <property type="match status" value="1"/>
</dbReference>
<name>B8GSP1_THISH</name>
<evidence type="ECO:0000259" key="7">
    <source>
        <dbReference type="PROSITE" id="PS50112"/>
    </source>
</evidence>
<accession>B8GSP1</accession>
<dbReference type="eggNOG" id="COG2199">
    <property type="taxonomic scope" value="Bacteria"/>
</dbReference>
<evidence type="ECO:0000259" key="8">
    <source>
        <dbReference type="PROSITE" id="PS50113"/>
    </source>
</evidence>
<dbReference type="InterPro" id="IPR052163">
    <property type="entry name" value="DGC-Regulatory_Protein"/>
</dbReference>
<dbReference type="InterPro" id="IPR000700">
    <property type="entry name" value="PAS-assoc_C"/>
</dbReference>
<evidence type="ECO:0000313" key="11">
    <source>
        <dbReference type="EMBL" id="ACL72945.1"/>
    </source>
</evidence>
<dbReference type="InterPro" id="IPR042240">
    <property type="entry name" value="CHASE_sf"/>
</dbReference>
<evidence type="ECO:0000256" key="6">
    <source>
        <dbReference type="SAM" id="Phobius"/>
    </source>
</evidence>
<dbReference type="AlphaFoldDB" id="B8GSP1"/>
<dbReference type="Pfam" id="PF13426">
    <property type="entry name" value="PAS_9"/>
    <property type="match status" value="1"/>
</dbReference>
<dbReference type="PROSITE" id="PS50113">
    <property type="entry name" value="PAC"/>
    <property type="match status" value="1"/>
</dbReference>
<dbReference type="InterPro" id="IPR043128">
    <property type="entry name" value="Rev_trsase/Diguanyl_cyclase"/>
</dbReference>
<comment type="subcellular location">
    <subcellularLocation>
        <location evidence="2">Membrane</location>
    </subcellularLocation>
</comment>
<dbReference type="FunFam" id="3.30.70.270:FF:000001">
    <property type="entry name" value="Diguanylate cyclase domain protein"/>
    <property type="match status" value="1"/>
</dbReference>
<dbReference type="SMART" id="SM00091">
    <property type="entry name" value="PAS"/>
    <property type="match status" value="3"/>
</dbReference>
<dbReference type="PROSITE" id="PS50112">
    <property type="entry name" value="PAS"/>
    <property type="match status" value="2"/>
</dbReference>
<feature type="domain" description="PAS" evidence="7">
    <location>
        <begin position="355"/>
        <end position="404"/>
    </location>
</feature>
<feature type="domain" description="CHASE" evidence="9">
    <location>
        <begin position="150"/>
        <end position="301"/>
    </location>
</feature>
<dbReference type="InterPro" id="IPR013767">
    <property type="entry name" value="PAS_fold"/>
</dbReference>
<evidence type="ECO:0000256" key="4">
    <source>
        <dbReference type="ARBA" id="ARBA00022989"/>
    </source>
</evidence>
<dbReference type="Proteomes" id="UP000002383">
    <property type="component" value="Chromosome"/>
</dbReference>
<dbReference type="InterPro" id="IPR001610">
    <property type="entry name" value="PAC"/>
</dbReference>
<dbReference type="SUPFAM" id="SSF55785">
    <property type="entry name" value="PYP-like sensor domain (PAS domain)"/>
    <property type="match status" value="3"/>
</dbReference>
<dbReference type="CDD" id="cd00130">
    <property type="entry name" value="PAS"/>
    <property type="match status" value="2"/>
</dbReference>
<dbReference type="STRING" id="396588.Tgr7_1864"/>
<keyword evidence="12" id="KW-1185">Reference proteome</keyword>
<dbReference type="InterPro" id="IPR029787">
    <property type="entry name" value="Nucleotide_cyclase"/>
</dbReference>
<evidence type="ECO:0000259" key="9">
    <source>
        <dbReference type="PROSITE" id="PS50839"/>
    </source>
</evidence>
<protein>
    <submittedName>
        <fullName evidence="11">Putative diguanylate cyclase</fullName>
    </submittedName>
</protein>
<evidence type="ECO:0000259" key="10">
    <source>
        <dbReference type="PROSITE" id="PS50887"/>
    </source>
</evidence>
<dbReference type="InterPro" id="IPR013656">
    <property type="entry name" value="PAS_4"/>
</dbReference>
<proteinExistence type="predicted"/>
<evidence type="ECO:0000313" key="12">
    <source>
        <dbReference type="Proteomes" id="UP000002383"/>
    </source>
</evidence>
<dbReference type="InterPro" id="IPR000014">
    <property type="entry name" value="PAS"/>
</dbReference>
<dbReference type="CDD" id="cd01949">
    <property type="entry name" value="GGDEF"/>
    <property type="match status" value="1"/>
</dbReference>
<dbReference type="InterPro" id="IPR035965">
    <property type="entry name" value="PAS-like_dom_sf"/>
</dbReference>
<dbReference type="GO" id="GO:0006355">
    <property type="term" value="P:regulation of DNA-templated transcription"/>
    <property type="evidence" value="ECO:0007669"/>
    <property type="project" value="InterPro"/>
</dbReference>
<keyword evidence="4 6" id="KW-1133">Transmembrane helix</keyword>
<gene>
    <name evidence="11" type="ordered locus">Tgr7_1864</name>
</gene>
<dbReference type="PROSITE" id="PS50887">
    <property type="entry name" value="GGDEF"/>
    <property type="match status" value="1"/>
</dbReference>
<evidence type="ECO:0000256" key="3">
    <source>
        <dbReference type="ARBA" id="ARBA00022692"/>
    </source>
</evidence>
<evidence type="ECO:0000256" key="2">
    <source>
        <dbReference type="ARBA" id="ARBA00004370"/>
    </source>
</evidence>
<dbReference type="Gene3D" id="3.30.70.270">
    <property type="match status" value="1"/>
</dbReference>
<dbReference type="GO" id="GO:0007165">
    <property type="term" value="P:signal transduction"/>
    <property type="evidence" value="ECO:0007669"/>
    <property type="project" value="UniProtKB-ARBA"/>
</dbReference>
<dbReference type="SMART" id="SM00267">
    <property type="entry name" value="GGDEF"/>
    <property type="match status" value="1"/>
</dbReference>
<dbReference type="eggNOG" id="COG3452">
    <property type="taxonomic scope" value="Bacteria"/>
</dbReference>
<dbReference type="SMART" id="SM00086">
    <property type="entry name" value="PAC"/>
    <property type="match status" value="2"/>
</dbReference>
<dbReference type="Pfam" id="PF00990">
    <property type="entry name" value="GGDEF"/>
    <property type="match status" value="1"/>
</dbReference>
<dbReference type="PANTHER" id="PTHR46663">
    <property type="entry name" value="DIGUANYLATE CYCLASE DGCT-RELATED"/>
    <property type="match status" value="1"/>
</dbReference>
<dbReference type="NCBIfam" id="TIGR00254">
    <property type="entry name" value="GGDEF"/>
    <property type="match status" value="1"/>
</dbReference>
<feature type="domain" description="GGDEF" evidence="10">
    <location>
        <begin position="749"/>
        <end position="882"/>
    </location>
</feature>
<dbReference type="PANTHER" id="PTHR46663:SF3">
    <property type="entry name" value="SLL0267 PROTEIN"/>
    <property type="match status" value="1"/>
</dbReference>
<dbReference type="Gene3D" id="3.30.450.350">
    <property type="entry name" value="CHASE domain"/>
    <property type="match status" value="1"/>
</dbReference>
<dbReference type="GO" id="GO:0016020">
    <property type="term" value="C:membrane"/>
    <property type="evidence" value="ECO:0007669"/>
    <property type="project" value="UniProtKB-SubCell"/>
</dbReference>
<dbReference type="SUPFAM" id="SSF55073">
    <property type="entry name" value="Nucleotide cyclase"/>
    <property type="match status" value="1"/>
</dbReference>
<organism evidence="11 12">
    <name type="scientific">Thioalkalivibrio sulfidiphilus (strain HL-EbGR7)</name>
    <dbReference type="NCBI Taxonomy" id="396588"/>
    <lineage>
        <taxon>Bacteria</taxon>
        <taxon>Pseudomonadati</taxon>
        <taxon>Pseudomonadota</taxon>
        <taxon>Gammaproteobacteria</taxon>
        <taxon>Chromatiales</taxon>
        <taxon>Ectothiorhodospiraceae</taxon>
        <taxon>Thioalkalivibrio</taxon>
    </lineage>
</organism>
<reference evidence="11 12" key="1">
    <citation type="journal article" date="2011" name="Stand. Genomic Sci.">
        <title>Complete genome sequence of 'Thioalkalivibrio sulfidophilus' HL-EbGr7.</title>
        <authorList>
            <person name="Muyzer G."/>
            <person name="Sorokin D.Y."/>
            <person name="Mavromatis K."/>
            <person name="Lapidus A."/>
            <person name="Clum A."/>
            <person name="Ivanova N."/>
            <person name="Pati A."/>
            <person name="d'Haeseleer P."/>
            <person name="Woyke T."/>
            <person name="Kyrpides N.C."/>
        </authorList>
    </citation>
    <scope>NUCLEOTIDE SEQUENCE [LARGE SCALE GENOMIC DNA]</scope>
    <source>
        <strain evidence="11 12">HL-EbGR7</strain>
    </source>
</reference>
<dbReference type="Pfam" id="PF03924">
    <property type="entry name" value="CHASE"/>
    <property type="match status" value="1"/>
</dbReference>
<keyword evidence="5 6" id="KW-0472">Membrane</keyword>
<evidence type="ECO:0000256" key="1">
    <source>
        <dbReference type="ARBA" id="ARBA00001946"/>
    </source>
</evidence>
<dbReference type="eggNOG" id="COG5001">
    <property type="taxonomic scope" value="Bacteria"/>
</dbReference>
<dbReference type="Gene3D" id="3.30.450.20">
    <property type="entry name" value="PAS domain"/>
    <property type="match status" value="3"/>
</dbReference>
<dbReference type="SMART" id="SM01079">
    <property type="entry name" value="CHASE"/>
    <property type="match status" value="1"/>
</dbReference>